<evidence type="ECO:0000313" key="4">
    <source>
        <dbReference type="Proteomes" id="UP000823388"/>
    </source>
</evidence>
<keyword evidence="4" id="KW-1185">Reference proteome</keyword>
<dbReference type="EMBL" id="CM029047">
    <property type="protein sequence ID" value="KAG2583399.1"/>
    <property type="molecule type" value="Genomic_DNA"/>
</dbReference>
<evidence type="ECO:0000313" key="3">
    <source>
        <dbReference type="EMBL" id="KAG2583399.1"/>
    </source>
</evidence>
<evidence type="ECO:0008006" key="5">
    <source>
        <dbReference type="Google" id="ProtNLM"/>
    </source>
</evidence>
<dbReference type="InterPro" id="IPR029033">
    <property type="entry name" value="His_PPase_superfam"/>
</dbReference>
<keyword evidence="1" id="KW-1133">Transmembrane helix</keyword>
<dbReference type="Proteomes" id="UP000823388">
    <property type="component" value="Chromosome 6K"/>
</dbReference>
<dbReference type="PANTHER" id="PTHR47927:SF2">
    <property type="entry name" value="PHOSPHOGLYCERATE MUTASE FAMILY PROTEIN"/>
    <property type="match status" value="1"/>
</dbReference>
<keyword evidence="1" id="KW-0472">Membrane</keyword>
<keyword evidence="1" id="KW-0812">Transmembrane</keyword>
<accession>A0A8T0RF65</accession>
<feature type="transmembrane region" description="Helical" evidence="1">
    <location>
        <begin position="12"/>
        <end position="30"/>
    </location>
</feature>
<organism evidence="3 4">
    <name type="scientific">Panicum virgatum</name>
    <name type="common">Blackwell switchgrass</name>
    <dbReference type="NCBI Taxonomy" id="38727"/>
    <lineage>
        <taxon>Eukaryota</taxon>
        <taxon>Viridiplantae</taxon>
        <taxon>Streptophyta</taxon>
        <taxon>Embryophyta</taxon>
        <taxon>Tracheophyta</taxon>
        <taxon>Spermatophyta</taxon>
        <taxon>Magnoliopsida</taxon>
        <taxon>Liliopsida</taxon>
        <taxon>Poales</taxon>
        <taxon>Poaceae</taxon>
        <taxon>PACMAD clade</taxon>
        <taxon>Panicoideae</taxon>
        <taxon>Panicodae</taxon>
        <taxon>Paniceae</taxon>
        <taxon>Panicinae</taxon>
        <taxon>Panicum</taxon>
        <taxon>Panicum sect. Hiantes</taxon>
    </lineage>
</organism>
<gene>
    <name evidence="3" type="ORF">PVAP13_6KG227006</name>
</gene>
<proteinExistence type="predicted"/>
<dbReference type="SUPFAM" id="SSF53254">
    <property type="entry name" value="Phosphoglycerate mutase-like"/>
    <property type="match status" value="1"/>
</dbReference>
<feature type="chain" id="PRO_5035810997" description="Secreted protein" evidence="2">
    <location>
        <begin position="22"/>
        <end position="78"/>
    </location>
</feature>
<evidence type="ECO:0000256" key="2">
    <source>
        <dbReference type="SAM" id="SignalP"/>
    </source>
</evidence>
<sequence>MIRSLKILSKMVLIGICCVGSTDIASIAIFSHATPIRCLIAGLLDCNPMMSQRICIDDFSCIVKLYCENNLRFSLWSL</sequence>
<feature type="signal peptide" evidence="2">
    <location>
        <begin position="1"/>
        <end position="21"/>
    </location>
</feature>
<name>A0A8T0RF65_PANVG</name>
<dbReference type="PANTHER" id="PTHR47927">
    <property type="entry name" value="PUTATIVE-RELATED"/>
    <property type="match status" value="1"/>
</dbReference>
<reference evidence="3" key="1">
    <citation type="submission" date="2020-05" db="EMBL/GenBank/DDBJ databases">
        <title>WGS assembly of Panicum virgatum.</title>
        <authorList>
            <person name="Lovell J.T."/>
            <person name="Jenkins J."/>
            <person name="Shu S."/>
            <person name="Juenger T.E."/>
            <person name="Schmutz J."/>
        </authorList>
    </citation>
    <scope>NUCLEOTIDE SEQUENCE</scope>
    <source>
        <strain evidence="3">AP13</strain>
    </source>
</reference>
<evidence type="ECO:0000256" key="1">
    <source>
        <dbReference type="SAM" id="Phobius"/>
    </source>
</evidence>
<keyword evidence="2" id="KW-0732">Signal</keyword>
<comment type="caution">
    <text evidence="3">The sequence shown here is derived from an EMBL/GenBank/DDBJ whole genome shotgun (WGS) entry which is preliminary data.</text>
</comment>
<protein>
    <recommendedName>
        <fullName evidence="5">Secreted protein</fullName>
    </recommendedName>
</protein>
<dbReference type="AlphaFoldDB" id="A0A8T0RF65"/>